<evidence type="ECO:0000313" key="3">
    <source>
        <dbReference type="EMBL" id="KAJ8982143.1"/>
    </source>
</evidence>
<evidence type="ECO:0000256" key="1">
    <source>
        <dbReference type="SAM" id="Phobius"/>
    </source>
</evidence>
<dbReference type="Gene3D" id="3.20.110.10">
    <property type="entry name" value="Glycoside hydrolase 38, N terminal domain"/>
    <property type="match status" value="2"/>
</dbReference>
<feature type="transmembrane region" description="Helical" evidence="1">
    <location>
        <begin position="129"/>
        <end position="152"/>
    </location>
</feature>
<feature type="domain" description="Glycoside hydrolase family 38 N-terminal" evidence="2">
    <location>
        <begin position="75"/>
        <end position="131"/>
    </location>
</feature>
<feature type="domain" description="Glycoside hydrolase family 38 N-terminal" evidence="2">
    <location>
        <begin position="149"/>
        <end position="373"/>
    </location>
</feature>
<dbReference type="Proteomes" id="UP001162164">
    <property type="component" value="Unassembled WGS sequence"/>
</dbReference>
<keyword evidence="1" id="KW-1133">Transmembrane helix</keyword>
<dbReference type="EMBL" id="JAPWTJ010000142">
    <property type="protein sequence ID" value="KAJ8982143.1"/>
    <property type="molecule type" value="Genomic_DNA"/>
</dbReference>
<dbReference type="InterPro" id="IPR011330">
    <property type="entry name" value="Glyco_hydro/deAcase_b/a-brl"/>
</dbReference>
<accession>A0ABQ9JUY1</accession>
<evidence type="ECO:0000259" key="2">
    <source>
        <dbReference type="Pfam" id="PF01074"/>
    </source>
</evidence>
<dbReference type="InterPro" id="IPR000602">
    <property type="entry name" value="Glyco_hydro_38_N"/>
</dbReference>
<keyword evidence="1" id="KW-0472">Membrane</keyword>
<gene>
    <name evidence="3" type="ORF">NQ317_011289</name>
</gene>
<organism evidence="3 4">
    <name type="scientific">Molorchus minor</name>
    <dbReference type="NCBI Taxonomy" id="1323400"/>
    <lineage>
        <taxon>Eukaryota</taxon>
        <taxon>Metazoa</taxon>
        <taxon>Ecdysozoa</taxon>
        <taxon>Arthropoda</taxon>
        <taxon>Hexapoda</taxon>
        <taxon>Insecta</taxon>
        <taxon>Pterygota</taxon>
        <taxon>Neoptera</taxon>
        <taxon>Endopterygota</taxon>
        <taxon>Coleoptera</taxon>
        <taxon>Polyphaga</taxon>
        <taxon>Cucujiformia</taxon>
        <taxon>Chrysomeloidea</taxon>
        <taxon>Cerambycidae</taxon>
        <taxon>Lamiinae</taxon>
        <taxon>Monochamini</taxon>
        <taxon>Molorchus</taxon>
    </lineage>
</organism>
<dbReference type="Pfam" id="PF01074">
    <property type="entry name" value="Glyco_hydro_38N"/>
    <property type="match status" value="2"/>
</dbReference>
<evidence type="ECO:0000313" key="4">
    <source>
        <dbReference type="Proteomes" id="UP001162164"/>
    </source>
</evidence>
<comment type="caution">
    <text evidence="3">The sequence shown here is derived from an EMBL/GenBank/DDBJ whole genome shotgun (WGS) entry which is preliminary data.</text>
</comment>
<keyword evidence="4" id="KW-1185">Reference proteome</keyword>
<dbReference type="PANTHER" id="PTHR11607">
    <property type="entry name" value="ALPHA-MANNOSIDASE"/>
    <property type="match status" value="1"/>
</dbReference>
<dbReference type="InterPro" id="IPR050843">
    <property type="entry name" value="Glycosyl_Hydrlase_38"/>
</dbReference>
<name>A0ABQ9JUY1_9CUCU</name>
<keyword evidence="1" id="KW-0812">Transmembrane</keyword>
<dbReference type="PANTHER" id="PTHR11607:SF3">
    <property type="entry name" value="LYSOSOMAL ALPHA-MANNOSIDASE"/>
    <property type="match status" value="1"/>
</dbReference>
<reference evidence="3" key="1">
    <citation type="journal article" date="2023" name="Insect Mol. Biol.">
        <title>Genome sequencing provides insights into the evolution of gene families encoding plant cell wall-degrading enzymes in longhorned beetles.</title>
        <authorList>
            <person name="Shin N.R."/>
            <person name="Okamura Y."/>
            <person name="Kirsch R."/>
            <person name="Pauchet Y."/>
        </authorList>
    </citation>
    <scope>NUCLEOTIDE SEQUENCE</scope>
    <source>
        <strain evidence="3">MMC_N1</strain>
    </source>
</reference>
<protein>
    <recommendedName>
        <fullName evidence="2">Glycoside hydrolase family 38 N-terminal domain-containing protein</fullName>
    </recommendedName>
</protein>
<dbReference type="CDD" id="cd10810">
    <property type="entry name" value="GH38N_AMII_LAM_like"/>
    <property type="match status" value="1"/>
</dbReference>
<dbReference type="SUPFAM" id="SSF88713">
    <property type="entry name" value="Glycoside hydrolase/deacetylase"/>
    <property type="match status" value="1"/>
</dbReference>
<sequence>MKNRQIAAIQVSVCGALTKVSDYLKTYNWENQTCGKFCLYPIDDVLPLTTEKSPLPPSKKCGYQSCHPVKEGYINVHIVPHTHDDVGWLKTVDQYYYGSKSTIQMAGVQYILDSVVDALRKDKNRRHTLTSTIDIQLHLLIFLNITLIYIHFRFIYVETAFFWKWWIKQHDTVKAHVRRFVNNGQLEFISGGWSMNDEAVTHYQSIIDQLTWGLRKLNDSFGECGRPKMGWQIDPFGHSKEMASIFAQLGFDGVLLGRIDYQEKTFRLNTKSAEMVWRGSKELGSKSDIFTGVMFNTYSPPSGFCFDVLCTDEPIIDDRKSADYNVDKRVDDFFGYVKNMTKVYATNNVIVTMGEDFNYQDADVWFKNLDKLI</sequence>
<dbReference type="InterPro" id="IPR027291">
    <property type="entry name" value="Glyco_hydro_38_N_sf"/>
</dbReference>
<proteinExistence type="predicted"/>